<evidence type="ECO:0000256" key="1">
    <source>
        <dbReference type="SAM" id="Phobius"/>
    </source>
</evidence>
<dbReference type="Pfam" id="PF02698">
    <property type="entry name" value="DUF218"/>
    <property type="match status" value="1"/>
</dbReference>
<proteinExistence type="predicted"/>
<keyword evidence="1" id="KW-0812">Transmembrane</keyword>
<sequence length="213" mass="23399">MKPGAGTLFHVMEHLLLAGAVTVLALLLTAGFWLQSTDYPAQSDAMVVLAGNFNRPAYAAELYQLGLAKKIHIARTARLPGEKVLDDNGIEFPRRERLYRAILVKRGIPDDAISFFGENLDSTVAEAEALAGELKGKTGSLMVVTSPYHARRARMLFSRALPGWDVRVVGVPSERLPGAWWSERHSARAVLAELPKTVFYMLGGRFRPVQASN</sequence>
<keyword evidence="1" id="KW-1133">Transmembrane helix</keyword>
<dbReference type="AlphaFoldDB" id="A0A7C4AGR2"/>
<organism evidence="3">
    <name type="scientific">Fundidesulfovibrio putealis</name>
    <dbReference type="NCBI Taxonomy" id="270496"/>
    <lineage>
        <taxon>Bacteria</taxon>
        <taxon>Pseudomonadati</taxon>
        <taxon>Thermodesulfobacteriota</taxon>
        <taxon>Desulfovibrionia</taxon>
        <taxon>Desulfovibrionales</taxon>
        <taxon>Desulfovibrionaceae</taxon>
        <taxon>Fundidesulfovibrio</taxon>
    </lineage>
</organism>
<name>A0A7C4AGR2_9BACT</name>
<feature type="transmembrane region" description="Helical" evidence="1">
    <location>
        <begin position="15"/>
        <end position="34"/>
    </location>
</feature>
<accession>A0A7C4AGR2</accession>
<evidence type="ECO:0000313" key="3">
    <source>
        <dbReference type="EMBL" id="HGG92360.1"/>
    </source>
</evidence>
<protein>
    <submittedName>
        <fullName evidence="3">YdcF family protein</fullName>
    </submittedName>
</protein>
<keyword evidence="1" id="KW-0472">Membrane</keyword>
<gene>
    <name evidence="3" type="ORF">ENR59_05340</name>
</gene>
<reference evidence="3" key="1">
    <citation type="journal article" date="2020" name="mSystems">
        <title>Genome- and Community-Level Interaction Insights into Carbon Utilization and Element Cycling Functions of Hydrothermarchaeota in Hydrothermal Sediment.</title>
        <authorList>
            <person name="Zhou Z."/>
            <person name="Liu Y."/>
            <person name="Xu W."/>
            <person name="Pan J."/>
            <person name="Luo Z.H."/>
            <person name="Li M."/>
        </authorList>
    </citation>
    <scope>NUCLEOTIDE SEQUENCE [LARGE SCALE GENOMIC DNA]</scope>
    <source>
        <strain evidence="3">SpSt-413</strain>
    </source>
</reference>
<comment type="caution">
    <text evidence="3">The sequence shown here is derived from an EMBL/GenBank/DDBJ whole genome shotgun (WGS) entry which is preliminary data.</text>
</comment>
<evidence type="ECO:0000259" key="2">
    <source>
        <dbReference type="Pfam" id="PF02698"/>
    </source>
</evidence>
<dbReference type="InterPro" id="IPR003848">
    <property type="entry name" value="DUF218"/>
</dbReference>
<feature type="domain" description="DUF218" evidence="2">
    <location>
        <begin position="44"/>
        <end position="183"/>
    </location>
</feature>
<dbReference type="EMBL" id="DSRP01000368">
    <property type="protein sequence ID" value="HGG92360.1"/>
    <property type="molecule type" value="Genomic_DNA"/>
</dbReference>
<dbReference type="CDD" id="cd06259">
    <property type="entry name" value="YdcF-like"/>
    <property type="match status" value="1"/>
</dbReference>